<evidence type="ECO:0000313" key="6">
    <source>
        <dbReference type="Proteomes" id="UP001172082"/>
    </source>
</evidence>
<dbReference type="RefSeq" id="WP_346751764.1">
    <property type="nucleotide sequence ID" value="NZ_JAUJEA010000003.1"/>
</dbReference>
<dbReference type="SUPFAM" id="SSF53187">
    <property type="entry name" value="Zn-dependent exopeptidases"/>
    <property type="match status" value="1"/>
</dbReference>
<dbReference type="Pfam" id="PF01520">
    <property type="entry name" value="Amidase_3"/>
    <property type="match status" value="1"/>
</dbReference>
<protein>
    <recommendedName>
        <fullName evidence="2">N-acetylmuramoyl-L-alanine amidase</fullName>
        <ecNumber evidence="2">3.5.1.28</ecNumber>
    </recommendedName>
</protein>
<dbReference type="SMART" id="SM00646">
    <property type="entry name" value="Ami_3"/>
    <property type="match status" value="1"/>
</dbReference>
<evidence type="ECO:0000259" key="4">
    <source>
        <dbReference type="SMART" id="SM00646"/>
    </source>
</evidence>
<comment type="caution">
    <text evidence="5">The sequence shown here is derived from an EMBL/GenBank/DDBJ whole genome shotgun (WGS) entry which is preliminary data.</text>
</comment>
<dbReference type="InterPro" id="IPR002508">
    <property type="entry name" value="MurNAc-LAA_cat"/>
</dbReference>
<dbReference type="InterPro" id="IPR050695">
    <property type="entry name" value="N-acetylmuramoyl_amidase_3"/>
</dbReference>
<organism evidence="5 6">
    <name type="scientific">Splendidivirga corallicola</name>
    <dbReference type="NCBI Taxonomy" id="3051826"/>
    <lineage>
        <taxon>Bacteria</taxon>
        <taxon>Pseudomonadati</taxon>
        <taxon>Bacteroidota</taxon>
        <taxon>Cytophagia</taxon>
        <taxon>Cytophagales</taxon>
        <taxon>Splendidivirgaceae</taxon>
        <taxon>Splendidivirga</taxon>
    </lineage>
</organism>
<sequence length="260" mass="29533">MKLLNILFLLGTLLLFGSFQENEKNSYQLKTIVIDAGHGGKDPGCQGKISFEKNVALAVALELGRILNENLPDIKVIYTRKKDHFVELHERANIANKNEADLFISIHCNAGPHYFKGSETYAMGLHKTEGNLEVAKRENQAILIEENYSENYDGFDPESPEAYILFSLLQNAFLDNSLNIAGKIEGQFKNRVQRHSRGVKQAGFVVLWRTSMPSVLVELGFLTNPDEEKYLNQKKNQVYMASAIYRAIKEYKKELETVEE</sequence>
<comment type="catalytic activity">
    <reaction evidence="1">
        <text>Hydrolyzes the link between N-acetylmuramoyl residues and L-amino acid residues in certain cell-wall glycopeptides.</text>
        <dbReference type="EC" id="3.5.1.28"/>
    </reaction>
</comment>
<dbReference type="GO" id="GO:0008745">
    <property type="term" value="F:N-acetylmuramoyl-L-alanine amidase activity"/>
    <property type="evidence" value="ECO:0007669"/>
    <property type="project" value="UniProtKB-EC"/>
</dbReference>
<dbReference type="EC" id="3.5.1.28" evidence="2"/>
<evidence type="ECO:0000256" key="1">
    <source>
        <dbReference type="ARBA" id="ARBA00001561"/>
    </source>
</evidence>
<keyword evidence="6" id="KW-1185">Reference proteome</keyword>
<gene>
    <name evidence="5" type="ORF">QQ008_10190</name>
</gene>
<accession>A0ABT8KQC9</accession>
<evidence type="ECO:0000256" key="3">
    <source>
        <dbReference type="ARBA" id="ARBA00022801"/>
    </source>
</evidence>
<reference evidence="5" key="1">
    <citation type="submission" date="2023-06" db="EMBL/GenBank/DDBJ databases">
        <title>Genomic of Parafulvivirga corallium.</title>
        <authorList>
            <person name="Wang G."/>
        </authorList>
    </citation>
    <scope>NUCLEOTIDE SEQUENCE</scope>
    <source>
        <strain evidence="5">BMA10</strain>
    </source>
</reference>
<keyword evidence="3 5" id="KW-0378">Hydrolase</keyword>
<name>A0ABT8KQC9_9BACT</name>
<dbReference type="Gene3D" id="3.40.630.40">
    <property type="entry name" value="Zn-dependent exopeptidases"/>
    <property type="match status" value="1"/>
</dbReference>
<proteinExistence type="predicted"/>
<dbReference type="EMBL" id="JAUJEA010000003">
    <property type="protein sequence ID" value="MDN5201735.1"/>
    <property type="molecule type" value="Genomic_DNA"/>
</dbReference>
<dbReference type="PANTHER" id="PTHR30404">
    <property type="entry name" value="N-ACETYLMURAMOYL-L-ALANINE AMIDASE"/>
    <property type="match status" value="1"/>
</dbReference>
<dbReference type="PANTHER" id="PTHR30404:SF0">
    <property type="entry name" value="N-ACETYLMURAMOYL-L-ALANINE AMIDASE AMIC"/>
    <property type="match status" value="1"/>
</dbReference>
<evidence type="ECO:0000256" key="2">
    <source>
        <dbReference type="ARBA" id="ARBA00011901"/>
    </source>
</evidence>
<dbReference type="Proteomes" id="UP001172082">
    <property type="component" value="Unassembled WGS sequence"/>
</dbReference>
<feature type="domain" description="MurNAc-LAA" evidence="4">
    <location>
        <begin position="92"/>
        <end position="249"/>
    </location>
</feature>
<evidence type="ECO:0000313" key="5">
    <source>
        <dbReference type="EMBL" id="MDN5201735.1"/>
    </source>
</evidence>
<dbReference type="CDD" id="cd02696">
    <property type="entry name" value="MurNAc-LAA"/>
    <property type="match status" value="1"/>
</dbReference>